<dbReference type="PANTHER" id="PTHR38048">
    <property type="entry name" value="EXPRESSED PROTEIN"/>
    <property type="match status" value="1"/>
</dbReference>
<evidence type="ECO:0000313" key="2">
    <source>
        <dbReference type="EMBL" id="PPQ91959.1"/>
    </source>
</evidence>
<reference evidence="2 3" key="1">
    <citation type="journal article" date="2018" name="Evol. Lett.">
        <title>Horizontal gene cluster transfer increased hallucinogenic mushroom diversity.</title>
        <authorList>
            <person name="Reynolds H.T."/>
            <person name="Vijayakumar V."/>
            <person name="Gluck-Thaler E."/>
            <person name="Korotkin H.B."/>
            <person name="Matheny P.B."/>
            <person name="Slot J.C."/>
        </authorList>
    </citation>
    <scope>NUCLEOTIDE SEQUENCE [LARGE SCALE GENOMIC DNA]</scope>
    <source>
        <strain evidence="2 3">2631</strain>
    </source>
</reference>
<dbReference type="OrthoDB" id="58416at2759"/>
<dbReference type="InterPro" id="IPR053206">
    <property type="entry name" value="Dimeric_xanthone_biosynth"/>
</dbReference>
<dbReference type="Proteomes" id="UP000283269">
    <property type="component" value="Unassembled WGS sequence"/>
</dbReference>
<name>A0A409XME4_PSICY</name>
<feature type="domain" description="Hemerythrin-like" evidence="1">
    <location>
        <begin position="27"/>
        <end position="149"/>
    </location>
</feature>
<evidence type="ECO:0000313" key="3">
    <source>
        <dbReference type="Proteomes" id="UP000283269"/>
    </source>
</evidence>
<comment type="caution">
    <text evidence="2">The sequence shown here is derived from an EMBL/GenBank/DDBJ whole genome shotgun (WGS) entry which is preliminary data.</text>
</comment>
<dbReference type="CDD" id="cd12108">
    <property type="entry name" value="Hr-like"/>
    <property type="match status" value="1"/>
</dbReference>
<organism evidence="2 3">
    <name type="scientific">Psilocybe cyanescens</name>
    <dbReference type="NCBI Taxonomy" id="93625"/>
    <lineage>
        <taxon>Eukaryota</taxon>
        <taxon>Fungi</taxon>
        <taxon>Dikarya</taxon>
        <taxon>Basidiomycota</taxon>
        <taxon>Agaricomycotina</taxon>
        <taxon>Agaricomycetes</taxon>
        <taxon>Agaricomycetidae</taxon>
        <taxon>Agaricales</taxon>
        <taxon>Agaricineae</taxon>
        <taxon>Strophariaceae</taxon>
        <taxon>Psilocybe</taxon>
    </lineage>
</organism>
<dbReference type="STRING" id="93625.A0A409XME4"/>
<protein>
    <recommendedName>
        <fullName evidence="1">Hemerythrin-like domain-containing protein</fullName>
    </recommendedName>
</protein>
<keyword evidence="3" id="KW-1185">Reference proteome</keyword>
<dbReference type="EMBL" id="NHYD01001200">
    <property type="protein sequence ID" value="PPQ91959.1"/>
    <property type="molecule type" value="Genomic_DNA"/>
</dbReference>
<sequence length="242" mass="27225">MPAPYPLQGHVRSVRNYDYTLGIDSTMSRNMAAAHNVFIQGINAAVAHAPHITEEKVQPFMVFCLTVFDVIHHHHTVEETFYFPTMEKKLGAGSLSSNVEEHASFVPQLEATAQWLRDVQAGKEKYDAQVFIAKINSFGDLMYDHLVHELPTLESSKISAVFTESELKTIDKEFQKIVFAGIDFHTTLPMTIVCANPATPWFPPIPAPAKWAARWWFSRKHSAAWQFGPLDFSGNVRKQPGA</sequence>
<dbReference type="InParanoid" id="A0A409XME4"/>
<proteinExistence type="predicted"/>
<dbReference type="Pfam" id="PF01814">
    <property type="entry name" value="Hemerythrin"/>
    <property type="match status" value="1"/>
</dbReference>
<dbReference type="AlphaFoldDB" id="A0A409XME4"/>
<dbReference type="InterPro" id="IPR012312">
    <property type="entry name" value="Hemerythrin-like"/>
</dbReference>
<dbReference type="PANTHER" id="PTHR38048:SF2">
    <property type="entry name" value="HEMERYTHRIN-LIKE DOMAIN-CONTAINING PROTEIN"/>
    <property type="match status" value="1"/>
</dbReference>
<accession>A0A409XME4</accession>
<gene>
    <name evidence="2" type="ORF">CVT25_004433</name>
</gene>
<dbReference type="Gene3D" id="1.20.120.520">
    <property type="entry name" value="nmb1532 protein domain like"/>
    <property type="match status" value="1"/>
</dbReference>
<evidence type="ECO:0000259" key="1">
    <source>
        <dbReference type="Pfam" id="PF01814"/>
    </source>
</evidence>